<name>A0ABU6R8C0_9FABA</name>
<reference evidence="2 3" key="1">
    <citation type="journal article" date="2023" name="Plants (Basel)">
        <title>Bridging the Gap: Combining Genomics and Transcriptomics Approaches to Understand Stylosanthes scabra, an Orphan Legume from the Brazilian Caatinga.</title>
        <authorList>
            <person name="Ferreira-Neto J.R.C."/>
            <person name="da Silva M.D."/>
            <person name="Binneck E."/>
            <person name="de Melo N.F."/>
            <person name="da Silva R.H."/>
            <person name="de Melo A.L.T.M."/>
            <person name="Pandolfi V."/>
            <person name="Bustamante F.O."/>
            <person name="Brasileiro-Vidal A.C."/>
            <person name="Benko-Iseppon A.M."/>
        </authorList>
    </citation>
    <scope>NUCLEOTIDE SEQUENCE [LARGE SCALE GENOMIC DNA]</scope>
    <source>
        <tissue evidence="2">Leaves</tissue>
    </source>
</reference>
<protein>
    <submittedName>
        <fullName evidence="2">Uncharacterized protein</fullName>
    </submittedName>
</protein>
<evidence type="ECO:0000313" key="3">
    <source>
        <dbReference type="Proteomes" id="UP001341840"/>
    </source>
</evidence>
<keyword evidence="3" id="KW-1185">Reference proteome</keyword>
<feature type="compositionally biased region" description="Low complexity" evidence="1">
    <location>
        <begin position="9"/>
        <end position="28"/>
    </location>
</feature>
<dbReference type="EMBL" id="JASCZI010030265">
    <property type="protein sequence ID" value="MED6120203.1"/>
    <property type="molecule type" value="Genomic_DNA"/>
</dbReference>
<proteinExistence type="predicted"/>
<organism evidence="2 3">
    <name type="scientific">Stylosanthes scabra</name>
    <dbReference type="NCBI Taxonomy" id="79078"/>
    <lineage>
        <taxon>Eukaryota</taxon>
        <taxon>Viridiplantae</taxon>
        <taxon>Streptophyta</taxon>
        <taxon>Embryophyta</taxon>
        <taxon>Tracheophyta</taxon>
        <taxon>Spermatophyta</taxon>
        <taxon>Magnoliopsida</taxon>
        <taxon>eudicotyledons</taxon>
        <taxon>Gunneridae</taxon>
        <taxon>Pentapetalae</taxon>
        <taxon>rosids</taxon>
        <taxon>fabids</taxon>
        <taxon>Fabales</taxon>
        <taxon>Fabaceae</taxon>
        <taxon>Papilionoideae</taxon>
        <taxon>50 kb inversion clade</taxon>
        <taxon>dalbergioids sensu lato</taxon>
        <taxon>Dalbergieae</taxon>
        <taxon>Pterocarpus clade</taxon>
        <taxon>Stylosanthes</taxon>
    </lineage>
</organism>
<sequence length="218" mass="24528">MVTRPDQLPPCNSKLPLSPPSSSSGSQPQKTHHHLPHERLCSLDLLPSLTFPRIPLQTLRRLLSPDLTGTPPSSQSLQIVHHLFNFSSHAKTTLFTHNNHPSPPDLDPDRSNFRHRIGSIMVSDASSEASPSRRFLNAASLFLHRTRVRSSMMKPELQIQPQHANQRAISTEPNNHLEKNPLRPNTRQLPINLHFSVFNTSVHLRLTFPEHDLTGLGP</sequence>
<comment type="caution">
    <text evidence="2">The sequence shown here is derived from an EMBL/GenBank/DDBJ whole genome shotgun (WGS) entry which is preliminary data.</text>
</comment>
<feature type="region of interest" description="Disordered" evidence="1">
    <location>
        <begin position="1"/>
        <end position="36"/>
    </location>
</feature>
<evidence type="ECO:0000313" key="2">
    <source>
        <dbReference type="EMBL" id="MED6120203.1"/>
    </source>
</evidence>
<evidence type="ECO:0000256" key="1">
    <source>
        <dbReference type="SAM" id="MobiDB-lite"/>
    </source>
</evidence>
<accession>A0ABU6R8C0</accession>
<gene>
    <name evidence="2" type="ORF">PIB30_018794</name>
</gene>
<dbReference type="Proteomes" id="UP001341840">
    <property type="component" value="Unassembled WGS sequence"/>
</dbReference>